<dbReference type="PROSITE" id="PS51186">
    <property type="entry name" value="GNAT"/>
    <property type="match status" value="1"/>
</dbReference>
<dbReference type="InterPro" id="IPR050832">
    <property type="entry name" value="Bact_Acetyltransf"/>
</dbReference>
<evidence type="ECO:0000256" key="1">
    <source>
        <dbReference type="ARBA" id="ARBA00022679"/>
    </source>
</evidence>
<dbReference type="Pfam" id="PF00583">
    <property type="entry name" value="Acetyltransf_1"/>
    <property type="match status" value="1"/>
</dbReference>
<reference evidence="4 5" key="1">
    <citation type="journal article" date="2015" name="Genome Announc.">
        <title>Genome Assemblies of Three Soil-Associated Devosia species: D. insulae, D. limi, and D. soli.</title>
        <authorList>
            <person name="Hassan Y.I."/>
            <person name="Lepp D."/>
            <person name="Zhou T."/>
        </authorList>
    </citation>
    <scope>NUCLEOTIDE SEQUENCE [LARGE SCALE GENOMIC DNA]</scope>
    <source>
        <strain evidence="4 5">DS-56</strain>
    </source>
</reference>
<comment type="caution">
    <text evidence="4">The sequence shown here is derived from an EMBL/GenBank/DDBJ whole genome shotgun (WGS) entry which is preliminary data.</text>
</comment>
<accession>A0A1E5XT46</accession>
<dbReference type="SUPFAM" id="SSF55729">
    <property type="entry name" value="Acyl-CoA N-acyltransferases (Nat)"/>
    <property type="match status" value="1"/>
</dbReference>
<dbReference type="GO" id="GO:0016747">
    <property type="term" value="F:acyltransferase activity, transferring groups other than amino-acyl groups"/>
    <property type="evidence" value="ECO:0007669"/>
    <property type="project" value="InterPro"/>
</dbReference>
<evidence type="ECO:0000313" key="4">
    <source>
        <dbReference type="EMBL" id="OEO31776.1"/>
    </source>
</evidence>
<organism evidence="4 5">
    <name type="scientific">Devosia insulae DS-56</name>
    <dbReference type="NCBI Taxonomy" id="1116389"/>
    <lineage>
        <taxon>Bacteria</taxon>
        <taxon>Pseudomonadati</taxon>
        <taxon>Pseudomonadota</taxon>
        <taxon>Alphaproteobacteria</taxon>
        <taxon>Hyphomicrobiales</taxon>
        <taxon>Devosiaceae</taxon>
        <taxon>Devosia</taxon>
    </lineage>
</organism>
<name>A0A1E5XT46_9HYPH</name>
<proteinExistence type="predicted"/>
<dbReference type="OrthoDB" id="9796171at2"/>
<dbReference type="CDD" id="cd04301">
    <property type="entry name" value="NAT_SF"/>
    <property type="match status" value="1"/>
</dbReference>
<dbReference type="Gene3D" id="3.40.630.30">
    <property type="match status" value="1"/>
</dbReference>
<evidence type="ECO:0000256" key="2">
    <source>
        <dbReference type="ARBA" id="ARBA00023315"/>
    </source>
</evidence>
<dbReference type="InterPro" id="IPR016181">
    <property type="entry name" value="Acyl_CoA_acyltransferase"/>
</dbReference>
<sequence length="144" mass="16061">MHDITLLTVPVFSTLCNAAFALRREVFVIEQQIPEAEEFDADDLTATHLVAIAAGNVVGTLRIIWAPEHVKLGRVVVAQLWRGQGISTLLLRHAMDLARDKGQTRFYLTAQHDKLAVYEKLGFVAFGEPFDDGSGILHLKMKTY</sequence>
<keyword evidence="1" id="KW-0808">Transferase</keyword>
<keyword evidence="5" id="KW-1185">Reference proteome</keyword>
<gene>
    <name evidence="4" type="ORF">VW23_014585</name>
</gene>
<dbReference type="Proteomes" id="UP000095463">
    <property type="component" value="Unassembled WGS sequence"/>
</dbReference>
<dbReference type="PANTHER" id="PTHR43877:SF1">
    <property type="entry name" value="ACETYLTRANSFERASE"/>
    <property type="match status" value="1"/>
</dbReference>
<dbReference type="PANTHER" id="PTHR43877">
    <property type="entry name" value="AMINOALKYLPHOSPHONATE N-ACETYLTRANSFERASE-RELATED-RELATED"/>
    <property type="match status" value="1"/>
</dbReference>
<dbReference type="EMBL" id="LAJE02000123">
    <property type="protein sequence ID" value="OEO31776.1"/>
    <property type="molecule type" value="Genomic_DNA"/>
</dbReference>
<feature type="domain" description="N-acetyltransferase" evidence="3">
    <location>
        <begin position="4"/>
        <end position="144"/>
    </location>
</feature>
<dbReference type="RefSeq" id="WP_069909038.1">
    <property type="nucleotide sequence ID" value="NZ_LAJE02000123.1"/>
</dbReference>
<dbReference type="InterPro" id="IPR000182">
    <property type="entry name" value="GNAT_dom"/>
</dbReference>
<keyword evidence="2" id="KW-0012">Acyltransferase</keyword>
<dbReference type="AlphaFoldDB" id="A0A1E5XT46"/>
<evidence type="ECO:0000313" key="5">
    <source>
        <dbReference type="Proteomes" id="UP000095463"/>
    </source>
</evidence>
<evidence type="ECO:0000259" key="3">
    <source>
        <dbReference type="PROSITE" id="PS51186"/>
    </source>
</evidence>
<protein>
    <submittedName>
        <fullName evidence="4">GNAT family N-acetyltransferase</fullName>
    </submittedName>
</protein>